<feature type="chain" id="PRO_5006918372" evidence="1">
    <location>
        <begin position="22"/>
        <end position="359"/>
    </location>
</feature>
<reference evidence="3 4" key="1">
    <citation type="submission" date="2015-11" db="EMBL/GenBank/DDBJ databases">
        <title>Genomic analysis of 38 Legionella species identifies large and diverse effector repertoires.</title>
        <authorList>
            <person name="Burstein D."/>
            <person name="Amaro F."/>
            <person name="Zusman T."/>
            <person name="Lifshitz Z."/>
            <person name="Cohen O."/>
            <person name="Gilbert J.A."/>
            <person name="Pupko T."/>
            <person name="Shuman H.A."/>
            <person name="Segal G."/>
        </authorList>
    </citation>
    <scope>NUCLEOTIDE SEQUENCE [LARGE SCALE GENOMIC DNA]</scope>
    <source>
        <strain evidence="3 4">ATCC 49655</strain>
    </source>
</reference>
<evidence type="ECO:0000256" key="1">
    <source>
        <dbReference type="SAM" id="SignalP"/>
    </source>
</evidence>
<gene>
    <name evidence="3" type="ORF">Lsha_0406</name>
</gene>
<evidence type="ECO:0000313" key="4">
    <source>
        <dbReference type="Proteomes" id="UP000054600"/>
    </source>
</evidence>
<accession>A0A0W0Z7E5</accession>
<evidence type="ECO:0000259" key="2">
    <source>
        <dbReference type="Pfam" id="PF00144"/>
    </source>
</evidence>
<dbReference type="Gene3D" id="3.40.710.10">
    <property type="entry name" value="DD-peptidase/beta-lactamase superfamily"/>
    <property type="match status" value="1"/>
</dbReference>
<dbReference type="PANTHER" id="PTHR46825:SF7">
    <property type="entry name" value="D-ALANYL-D-ALANINE CARBOXYPEPTIDASE"/>
    <property type="match status" value="1"/>
</dbReference>
<dbReference type="OrthoDB" id="9799367at2"/>
<dbReference type="GO" id="GO:0004180">
    <property type="term" value="F:carboxypeptidase activity"/>
    <property type="evidence" value="ECO:0007669"/>
    <property type="project" value="UniProtKB-KW"/>
</dbReference>
<dbReference type="InterPro" id="IPR050491">
    <property type="entry name" value="AmpC-like"/>
</dbReference>
<dbReference type="Pfam" id="PF00144">
    <property type="entry name" value="Beta-lactamase"/>
    <property type="match status" value="1"/>
</dbReference>
<proteinExistence type="predicted"/>
<dbReference type="RefSeq" id="WP_018575928.1">
    <property type="nucleotide sequence ID" value="NZ_KB892381.1"/>
</dbReference>
<evidence type="ECO:0000313" key="3">
    <source>
        <dbReference type="EMBL" id="KTD65037.1"/>
    </source>
</evidence>
<sequence length="359" mass="39213">MNKYFIYAFIIFLVSNLNVNAQNVPKFSIVAQTSIPKVLMANRILSTQYLVTNNTKVTRTLMLSPIQGVIQNPAGPNACSNPFTLTPGKSCLLNITLIASQMGAGVTTGPVICKANANKTPDPFLCSRPAEKDNLNVKIISCTSSTCLNSLKEQQIRAITRSYQQQYAIPGVLAGIWIPGQGDLIIEDGVADLSTNRPISTADHFHIASITKSFTTTIILQLAQEGRLNLNDPLSEFDIAVQNDNATLGELADMRSGIFNYSADATFIQEFAADLLRAWLPQELVDFASANPVYFSPGSSWHYSNTNTVLLGMIIEQVTGHFIGNELANRIFKPLGLNQTGGVHLPTELFREYLSILNL</sequence>
<dbReference type="AlphaFoldDB" id="A0A0W0Z7E5"/>
<dbReference type="PATRIC" id="fig|1122169.6.peg.461"/>
<keyword evidence="4" id="KW-1185">Reference proteome</keyword>
<feature type="signal peptide" evidence="1">
    <location>
        <begin position="1"/>
        <end position="21"/>
    </location>
</feature>
<dbReference type="STRING" id="1122169.Lsha_0406"/>
<dbReference type="SUPFAM" id="SSF56601">
    <property type="entry name" value="beta-lactamase/transpeptidase-like"/>
    <property type="match status" value="1"/>
</dbReference>
<dbReference type="PANTHER" id="PTHR46825">
    <property type="entry name" value="D-ALANYL-D-ALANINE-CARBOXYPEPTIDASE/ENDOPEPTIDASE AMPH"/>
    <property type="match status" value="1"/>
</dbReference>
<feature type="domain" description="Beta-lactamase-related" evidence="2">
    <location>
        <begin position="157"/>
        <end position="341"/>
    </location>
</feature>
<dbReference type="InterPro" id="IPR001466">
    <property type="entry name" value="Beta-lactam-related"/>
</dbReference>
<keyword evidence="3" id="KW-0645">Protease</keyword>
<dbReference type="eggNOG" id="COG1680">
    <property type="taxonomic scope" value="Bacteria"/>
</dbReference>
<dbReference type="InterPro" id="IPR012338">
    <property type="entry name" value="Beta-lactam/transpept-like"/>
</dbReference>
<organism evidence="3 4">
    <name type="scientific">Legionella shakespearei DSM 23087</name>
    <dbReference type="NCBI Taxonomy" id="1122169"/>
    <lineage>
        <taxon>Bacteria</taxon>
        <taxon>Pseudomonadati</taxon>
        <taxon>Pseudomonadota</taxon>
        <taxon>Gammaproteobacteria</taxon>
        <taxon>Legionellales</taxon>
        <taxon>Legionellaceae</taxon>
        <taxon>Legionella</taxon>
    </lineage>
</organism>
<dbReference type="Proteomes" id="UP000054600">
    <property type="component" value="Unassembled WGS sequence"/>
</dbReference>
<keyword evidence="3" id="KW-0378">Hydrolase</keyword>
<comment type="caution">
    <text evidence="3">The sequence shown here is derived from an EMBL/GenBank/DDBJ whole genome shotgun (WGS) entry which is preliminary data.</text>
</comment>
<name>A0A0W0Z7E5_9GAMM</name>
<dbReference type="EMBL" id="LNYW01000016">
    <property type="protein sequence ID" value="KTD65037.1"/>
    <property type="molecule type" value="Genomic_DNA"/>
</dbReference>
<protein>
    <submittedName>
        <fullName evidence="3">Serine-type D-Ala-D-Ala carboxypeptidase</fullName>
    </submittedName>
</protein>
<keyword evidence="1" id="KW-0732">Signal</keyword>
<keyword evidence="3" id="KW-0121">Carboxypeptidase</keyword>